<proteinExistence type="predicted"/>
<evidence type="ECO:0000256" key="3">
    <source>
        <dbReference type="ARBA" id="ARBA00023242"/>
    </source>
</evidence>
<dbReference type="GO" id="GO:0006606">
    <property type="term" value="P:protein import into nucleus"/>
    <property type="evidence" value="ECO:0007669"/>
    <property type="project" value="TreeGrafter"/>
</dbReference>
<dbReference type="GO" id="GO:0017056">
    <property type="term" value="F:structural constituent of nuclear pore"/>
    <property type="evidence" value="ECO:0007669"/>
    <property type="project" value="InterPro"/>
</dbReference>
<protein>
    <submittedName>
        <fullName evidence="4">Nuclear pore complex NUP133</fullName>
    </submittedName>
</protein>
<reference evidence="4 5" key="1">
    <citation type="journal article" date="2018" name="Plant J.">
        <title>Genome sequences of Chlorella sorokiniana UTEX 1602 and Micractinium conductrix SAG 241.80: implications to maltose excretion by a green alga.</title>
        <authorList>
            <person name="Arriola M.B."/>
            <person name="Velmurugan N."/>
            <person name="Zhang Y."/>
            <person name="Plunkett M.H."/>
            <person name="Hondzo H."/>
            <person name="Barney B.M."/>
        </authorList>
    </citation>
    <scope>NUCLEOTIDE SEQUENCE [LARGE SCALE GENOMIC DNA]</scope>
    <source>
        <strain evidence="4 5">SAG 241.80</strain>
    </source>
</reference>
<comment type="caution">
    <text evidence="4">The sequence shown here is derived from an EMBL/GenBank/DDBJ whole genome shotgun (WGS) entry which is preliminary data.</text>
</comment>
<evidence type="ECO:0000256" key="1">
    <source>
        <dbReference type="ARBA" id="ARBA00004123"/>
    </source>
</evidence>
<evidence type="ECO:0000256" key="2">
    <source>
        <dbReference type="ARBA" id="ARBA00022448"/>
    </source>
</evidence>
<keyword evidence="5" id="KW-1185">Reference proteome</keyword>
<keyword evidence="3" id="KW-0539">Nucleus</keyword>
<organism evidence="4 5">
    <name type="scientific">Micractinium conductrix</name>
    <dbReference type="NCBI Taxonomy" id="554055"/>
    <lineage>
        <taxon>Eukaryota</taxon>
        <taxon>Viridiplantae</taxon>
        <taxon>Chlorophyta</taxon>
        <taxon>core chlorophytes</taxon>
        <taxon>Trebouxiophyceae</taxon>
        <taxon>Chlorellales</taxon>
        <taxon>Chlorellaceae</taxon>
        <taxon>Chlorella clade</taxon>
        <taxon>Micractinium</taxon>
    </lineage>
</organism>
<dbReference type="InterPro" id="IPR037624">
    <property type="entry name" value="Nup133-like"/>
</dbReference>
<dbReference type="GO" id="GO:0016973">
    <property type="term" value="P:poly(A)+ mRNA export from nucleus"/>
    <property type="evidence" value="ECO:0007669"/>
    <property type="project" value="TreeGrafter"/>
</dbReference>
<dbReference type="EMBL" id="LHPF02000057">
    <property type="protein sequence ID" value="PSC67487.1"/>
    <property type="molecule type" value="Genomic_DNA"/>
</dbReference>
<dbReference type="OrthoDB" id="515705at2759"/>
<sequence>MATADHGDAFGALQAAINGQLSAPKLSQELSALGAYRHAGRSNPVAAFSAMVCDALPRSWPTAAVGEQLGEKQAAHGLLLQCLQDSGALGELHPSALRLLFQDGQQLAALAELRELLTKGGAAPLQAVVLAAGAAAAAAAVPAVAAAPEDAFFACPLKSVPLFLREVAAAAARLVAQPGRAAGDQAALAALTRAVQAALSGALHQRSHHQQWFSTAFKVAGAGYDGQPEWTAGEGVRAALAALAEAACRLHASLPAALRAENAQLVLELTDRLLNCWAAAAAAAAAALPSAQRAELRGAYANAKGRLLGWLLVQAQAQGLREPEGEHLLRRVEGLAEAHQASPQLYDIARATGDRDTLYRQMEQLEGEEGPFAHFVFGRLLNDGRAAELMDLPSQFDAALHAWLSDAAGEDAPARARLLWLHEIRCQEYGAVAGSLGALVAAQAAGLGEEEVERMLALKKLAALAAA</sequence>
<dbReference type="STRING" id="554055.A0A2P6V066"/>
<dbReference type="AlphaFoldDB" id="A0A2P6V066"/>
<evidence type="ECO:0000313" key="4">
    <source>
        <dbReference type="EMBL" id="PSC67487.1"/>
    </source>
</evidence>
<keyword evidence="2" id="KW-0813">Transport</keyword>
<name>A0A2P6V066_9CHLO</name>
<dbReference type="GO" id="GO:0000972">
    <property type="term" value="P:transcription-dependent tethering of RNA polymerase II gene DNA at nuclear periphery"/>
    <property type="evidence" value="ECO:0007669"/>
    <property type="project" value="TreeGrafter"/>
</dbReference>
<comment type="subcellular location">
    <subcellularLocation>
        <location evidence="1">Nucleus</location>
    </subcellularLocation>
</comment>
<gene>
    <name evidence="4" type="ORF">C2E20_8841</name>
</gene>
<dbReference type="PANTHER" id="PTHR13405:SF11">
    <property type="entry name" value="NUCLEAR PORE COMPLEX PROTEIN NUP133"/>
    <property type="match status" value="1"/>
</dbReference>
<evidence type="ECO:0000313" key="5">
    <source>
        <dbReference type="Proteomes" id="UP000239649"/>
    </source>
</evidence>
<accession>A0A2P6V066</accession>
<dbReference type="GO" id="GO:0031080">
    <property type="term" value="C:nuclear pore outer ring"/>
    <property type="evidence" value="ECO:0007669"/>
    <property type="project" value="TreeGrafter"/>
</dbReference>
<dbReference type="Proteomes" id="UP000239649">
    <property type="component" value="Unassembled WGS sequence"/>
</dbReference>
<dbReference type="PANTHER" id="PTHR13405">
    <property type="entry name" value="NUCLEAR PORE COMPLEX PROTEIN NUP133"/>
    <property type="match status" value="1"/>
</dbReference>